<name>A0ABV6V8P3_9ACTN</name>
<dbReference type="PANTHER" id="PTHR33204">
    <property type="entry name" value="TRANSCRIPTIONAL REGULATOR, MARR FAMILY"/>
    <property type="match status" value="1"/>
</dbReference>
<dbReference type="Pfam" id="PF01638">
    <property type="entry name" value="HxlR"/>
    <property type="match status" value="1"/>
</dbReference>
<accession>A0ABV6V8P3</accession>
<evidence type="ECO:0000256" key="3">
    <source>
        <dbReference type="ARBA" id="ARBA00023163"/>
    </source>
</evidence>
<sequence length="127" mass="13618">MGTEPGPLEAEEHGAMCTGTGSAFARAFGLLGKRWTGLIVTALMSGPIRFADFRRVVPGISERMLSERLTELVAADMVVREVEPGPPLRVSYDLTETGAALRPALVELGRWAEECLPKDQGDCGSKS</sequence>
<evidence type="ECO:0000313" key="5">
    <source>
        <dbReference type="EMBL" id="MFC1410008.1"/>
    </source>
</evidence>
<feature type="domain" description="HTH hxlR-type" evidence="4">
    <location>
        <begin position="17"/>
        <end position="120"/>
    </location>
</feature>
<dbReference type="RefSeq" id="WP_380506821.1">
    <property type="nucleotide sequence ID" value="NZ_JBHEZX010000004.1"/>
</dbReference>
<keyword evidence="2" id="KW-0238">DNA-binding</keyword>
<evidence type="ECO:0000256" key="2">
    <source>
        <dbReference type="ARBA" id="ARBA00023125"/>
    </source>
</evidence>
<dbReference type="InterPro" id="IPR002577">
    <property type="entry name" value="HTH_HxlR"/>
</dbReference>
<dbReference type="Gene3D" id="1.10.10.10">
    <property type="entry name" value="Winged helix-like DNA-binding domain superfamily/Winged helix DNA-binding domain"/>
    <property type="match status" value="1"/>
</dbReference>
<dbReference type="PANTHER" id="PTHR33204:SF37">
    <property type="entry name" value="HTH-TYPE TRANSCRIPTIONAL REGULATOR YODB"/>
    <property type="match status" value="1"/>
</dbReference>
<keyword evidence="6" id="KW-1185">Reference proteome</keyword>
<dbReference type="InterPro" id="IPR036388">
    <property type="entry name" value="WH-like_DNA-bd_sf"/>
</dbReference>
<dbReference type="InterPro" id="IPR036390">
    <property type="entry name" value="WH_DNA-bd_sf"/>
</dbReference>
<evidence type="ECO:0000256" key="1">
    <source>
        <dbReference type="ARBA" id="ARBA00023015"/>
    </source>
</evidence>
<keyword evidence="1" id="KW-0805">Transcription regulation</keyword>
<keyword evidence="3" id="KW-0804">Transcription</keyword>
<comment type="caution">
    <text evidence="5">The sequence shown here is derived from an EMBL/GenBank/DDBJ whole genome shotgun (WGS) entry which is preliminary data.</text>
</comment>
<organism evidence="5 6">
    <name type="scientific">Streptacidiphilus alkalitolerans</name>
    <dbReference type="NCBI Taxonomy" id="3342712"/>
    <lineage>
        <taxon>Bacteria</taxon>
        <taxon>Bacillati</taxon>
        <taxon>Actinomycetota</taxon>
        <taxon>Actinomycetes</taxon>
        <taxon>Kitasatosporales</taxon>
        <taxon>Streptomycetaceae</taxon>
        <taxon>Streptacidiphilus</taxon>
    </lineage>
</organism>
<gene>
    <name evidence="5" type="ORF">ACEZDG_12060</name>
</gene>
<protein>
    <submittedName>
        <fullName evidence="5">Winged helix-turn-helix transcriptional regulator</fullName>
    </submittedName>
</protein>
<proteinExistence type="predicted"/>
<reference evidence="5 6" key="1">
    <citation type="submission" date="2024-09" db="EMBL/GenBank/DDBJ databases">
        <authorList>
            <person name="Lee S.D."/>
        </authorList>
    </citation>
    <scope>NUCLEOTIDE SEQUENCE [LARGE SCALE GENOMIC DNA]</scope>
    <source>
        <strain evidence="5 6">N1-1</strain>
    </source>
</reference>
<dbReference type="EMBL" id="JBHEZX010000004">
    <property type="protein sequence ID" value="MFC1410008.1"/>
    <property type="molecule type" value="Genomic_DNA"/>
</dbReference>
<dbReference type="SUPFAM" id="SSF46785">
    <property type="entry name" value="Winged helix' DNA-binding domain"/>
    <property type="match status" value="1"/>
</dbReference>
<evidence type="ECO:0000259" key="4">
    <source>
        <dbReference type="PROSITE" id="PS51118"/>
    </source>
</evidence>
<evidence type="ECO:0000313" key="6">
    <source>
        <dbReference type="Proteomes" id="UP001592582"/>
    </source>
</evidence>
<dbReference type="PROSITE" id="PS51118">
    <property type="entry name" value="HTH_HXLR"/>
    <property type="match status" value="1"/>
</dbReference>
<dbReference type="Proteomes" id="UP001592582">
    <property type="component" value="Unassembled WGS sequence"/>
</dbReference>